<evidence type="ECO:0000256" key="3">
    <source>
        <dbReference type="ARBA" id="ARBA00022989"/>
    </source>
</evidence>
<keyword evidence="4 5" id="KW-0472">Membrane</keyword>
<name>A0AAU7XFA8_9HYPH</name>
<sequence length="137" mass="14331">MSIAQSPALFWLTATVLLTAILWIPYVANRFRELGPPGWALFPPADPPPRAPWAGRAVQAHVNAVENLVVFAPLAFVAHWAVGASAAVASACGVYFFARLAHALVTIAGLPIPIRTAAFLTGFGCQIALGGLILFGG</sequence>
<dbReference type="GO" id="GO:0016020">
    <property type="term" value="C:membrane"/>
    <property type="evidence" value="ECO:0007669"/>
    <property type="project" value="UniProtKB-SubCell"/>
</dbReference>
<evidence type="ECO:0000256" key="2">
    <source>
        <dbReference type="ARBA" id="ARBA00022692"/>
    </source>
</evidence>
<dbReference type="KEGG" id="mflg:ABS361_09670"/>
<accession>A0AAU7XFA8</accession>
<dbReference type="AlphaFoldDB" id="A0AAU7XFA8"/>
<feature type="transmembrane region" description="Helical" evidence="5">
    <location>
        <begin position="9"/>
        <end position="28"/>
    </location>
</feature>
<dbReference type="RefSeq" id="WP_407051546.1">
    <property type="nucleotide sequence ID" value="NZ_CP158568.1"/>
</dbReference>
<keyword evidence="3 5" id="KW-1133">Transmembrane helix</keyword>
<dbReference type="InterPro" id="IPR023352">
    <property type="entry name" value="MAPEG-like_dom_sf"/>
</dbReference>
<organism evidence="6">
    <name type="scientific">Methyloraptor flagellatus</name>
    <dbReference type="NCBI Taxonomy" id="3162530"/>
    <lineage>
        <taxon>Bacteria</taxon>
        <taxon>Pseudomonadati</taxon>
        <taxon>Pseudomonadota</taxon>
        <taxon>Alphaproteobacteria</taxon>
        <taxon>Hyphomicrobiales</taxon>
        <taxon>Ancalomicrobiaceae</taxon>
        <taxon>Methyloraptor</taxon>
    </lineage>
</organism>
<evidence type="ECO:0000256" key="5">
    <source>
        <dbReference type="SAM" id="Phobius"/>
    </source>
</evidence>
<keyword evidence="2 5" id="KW-0812">Transmembrane</keyword>
<dbReference type="SUPFAM" id="SSF161084">
    <property type="entry name" value="MAPEG domain-like"/>
    <property type="match status" value="1"/>
</dbReference>
<dbReference type="Gene3D" id="1.20.120.550">
    <property type="entry name" value="Membrane associated eicosanoid/glutathione metabolism-like domain"/>
    <property type="match status" value="1"/>
</dbReference>
<feature type="transmembrane region" description="Helical" evidence="5">
    <location>
        <begin position="77"/>
        <end position="97"/>
    </location>
</feature>
<dbReference type="InterPro" id="IPR001129">
    <property type="entry name" value="Membr-assoc_MAPEG"/>
</dbReference>
<evidence type="ECO:0000256" key="4">
    <source>
        <dbReference type="ARBA" id="ARBA00023136"/>
    </source>
</evidence>
<evidence type="ECO:0000313" key="6">
    <source>
        <dbReference type="EMBL" id="XBY46451.1"/>
    </source>
</evidence>
<feature type="transmembrane region" description="Helical" evidence="5">
    <location>
        <begin position="117"/>
        <end position="136"/>
    </location>
</feature>
<dbReference type="Pfam" id="PF01124">
    <property type="entry name" value="MAPEG"/>
    <property type="match status" value="1"/>
</dbReference>
<gene>
    <name evidence="6" type="ORF">ABS361_09670</name>
</gene>
<dbReference type="EMBL" id="CP158568">
    <property type="protein sequence ID" value="XBY46451.1"/>
    <property type="molecule type" value="Genomic_DNA"/>
</dbReference>
<proteinExistence type="predicted"/>
<comment type="subcellular location">
    <subcellularLocation>
        <location evidence="1">Membrane</location>
    </subcellularLocation>
</comment>
<evidence type="ECO:0000256" key="1">
    <source>
        <dbReference type="ARBA" id="ARBA00004370"/>
    </source>
</evidence>
<protein>
    <submittedName>
        <fullName evidence="6">MAPEG family protein</fullName>
    </submittedName>
</protein>
<reference evidence="6" key="1">
    <citation type="submission" date="2024-06" db="EMBL/GenBank/DDBJ databases">
        <title>Methylostella associata gen. nov., sp. nov., a novel Ancalomicrobiaceae-affiliated facultatively methylotrophic bacteria that feed on methanotrophs of the genus Methylococcus.</title>
        <authorList>
            <person name="Saltykova V."/>
            <person name="Danilova O.V."/>
            <person name="Oshkin I.Y."/>
            <person name="Belova S.E."/>
            <person name="Pimenov N.V."/>
            <person name="Dedysh S.N."/>
        </authorList>
    </citation>
    <scope>NUCLEOTIDE SEQUENCE</scope>
    <source>
        <strain evidence="6">S20</strain>
    </source>
</reference>